<comment type="caution">
    <text evidence="1">The sequence shown here is derived from an EMBL/GenBank/DDBJ whole genome shotgun (WGS) entry which is preliminary data.</text>
</comment>
<protein>
    <submittedName>
        <fullName evidence="1">Uncharacterized protein</fullName>
    </submittedName>
</protein>
<organism evidence="1 2">
    <name type="scientific">Entomophthora muscae</name>
    <dbReference type="NCBI Taxonomy" id="34485"/>
    <lineage>
        <taxon>Eukaryota</taxon>
        <taxon>Fungi</taxon>
        <taxon>Fungi incertae sedis</taxon>
        <taxon>Zoopagomycota</taxon>
        <taxon>Entomophthoromycotina</taxon>
        <taxon>Entomophthoromycetes</taxon>
        <taxon>Entomophthorales</taxon>
        <taxon>Entomophthoraceae</taxon>
        <taxon>Entomophthora</taxon>
    </lineage>
</organism>
<reference evidence="1" key="1">
    <citation type="submission" date="2022-04" db="EMBL/GenBank/DDBJ databases">
        <title>Genome of the entomopathogenic fungus Entomophthora muscae.</title>
        <authorList>
            <person name="Elya C."/>
            <person name="Lovett B.R."/>
            <person name="Lee E."/>
            <person name="Macias A.M."/>
            <person name="Hajek A.E."/>
            <person name="De Bivort B.L."/>
            <person name="Kasson M.T."/>
            <person name="De Fine Licht H.H."/>
            <person name="Stajich J.E."/>
        </authorList>
    </citation>
    <scope>NUCLEOTIDE SEQUENCE</scope>
    <source>
        <strain evidence="1">Berkeley</strain>
    </source>
</reference>
<accession>A0ACC2RWL3</accession>
<evidence type="ECO:0000313" key="2">
    <source>
        <dbReference type="Proteomes" id="UP001165960"/>
    </source>
</evidence>
<gene>
    <name evidence="1" type="ORF">DSO57_1014304</name>
</gene>
<sequence>MQYKFGTESRHDVEHKLILEEFERTKRAKTITVPTDDGKVRARLQELKQPQCLFGEGPRDRRDRLRHLLSLAEGLDIPAHESSSSDSEVEEEFFTIGSQALLECRRNIGEYSLPRAHERLKQQTLDLEKPIAHGKALRQDLFKYLKTYGNYSSQVGDDRPLTQCRFSPDSKLLATGSWSGSVKLWSVPSCKHEITLRGHTDRVSGVAFHPEATVGQSASALNLASGGADNMIYLWSLESDTPLASLVGHVGRVSRVAFHPSGRYLGSASFDTSWRLWDVETTEELLLQEGHSREVFNIGFQPDGSLAATGGLDGIGRVWDLRNGRSIIELRGHVKEILGLDFSPNGHEIATSSEDNTVRIWDMRTLRSVYTIPAHRNIVSEVRYYRGPVEISRQHVDLETKAQSNIVIPVNGLYLATSSYDGFVKMWSADDYRLVHALPAHEGRVMTLDISSDNKMLATGGYDRTFKLWASDEVAL</sequence>
<dbReference type="Proteomes" id="UP001165960">
    <property type="component" value="Unassembled WGS sequence"/>
</dbReference>
<dbReference type="EMBL" id="QTSX02006444">
    <property type="protein sequence ID" value="KAJ9054465.1"/>
    <property type="molecule type" value="Genomic_DNA"/>
</dbReference>
<proteinExistence type="predicted"/>
<evidence type="ECO:0000313" key="1">
    <source>
        <dbReference type="EMBL" id="KAJ9054465.1"/>
    </source>
</evidence>
<name>A0ACC2RWL3_9FUNG</name>
<keyword evidence="2" id="KW-1185">Reference proteome</keyword>